<dbReference type="Gene3D" id="3.40.50.150">
    <property type="entry name" value="Vaccinia Virus protein VP39"/>
    <property type="match status" value="1"/>
</dbReference>
<evidence type="ECO:0000256" key="3">
    <source>
        <dbReference type="ARBA" id="ARBA00022679"/>
    </source>
</evidence>
<keyword evidence="2 5" id="KW-0489">Methyltransferase</keyword>
<dbReference type="EMBL" id="GHBP01009844">
    <property type="protein sequence ID" value="NDJ94605.1"/>
    <property type="molecule type" value="Transcribed_RNA"/>
</dbReference>
<proteinExistence type="inferred from homology"/>
<dbReference type="InterPro" id="IPR029063">
    <property type="entry name" value="SAM-dependent_MTases_sf"/>
</dbReference>
<dbReference type="AlphaFoldDB" id="A0A6G3MKP0"/>
<accession>A0A6G3MKP0</accession>
<feature type="transmembrane region" description="Helical" evidence="4">
    <location>
        <begin position="97"/>
        <end position="116"/>
    </location>
</feature>
<dbReference type="SUPFAM" id="SSF53335">
    <property type="entry name" value="S-adenosyl-L-methionine-dependent methyltransferases"/>
    <property type="match status" value="1"/>
</dbReference>
<sequence length="120" mass="14176">MRIKVQIYYYLDKLFENSSLYWDVFYKTHENKFFKDKNWLLLEFPELADTPESLHKKNIFEIGCGVGNIVFPLINATKQTFIYCCDYSAVAIKALKVLYIMIFRIIIIMMRSAALLSRAI</sequence>
<evidence type="ECO:0000256" key="4">
    <source>
        <dbReference type="SAM" id="Phobius"/>
    </source>
</evidence>
<dbReference type="GO" id="GO:0052735">
    <property type="term" value="F:tRNA (cytidine-3-)-methyltransferase activity"/>
    <property type="evidence" value="ECO:0007669"/>
    <property type="project" value="TreeGrafter"/>
</dbReference>
<evidence type="ECO:0000256" key="1">
    <source>
        <dbReference type="ARBA" id="ARBA00009725"/>
    </source>
</evidence>
<keyword evidence="4" id="KW-1133">Transmembrane helix</keyword>
<organism evidence="5">
    <name type="scientific">Henneguya salminicola</name>
    <name type="common">Myxosporean</name>
    <dbReference type="NCBI Taxonomy" id="69463"/>
    <lineage>
        <taxon>Eukaryota</taxon>
        <taxon>Metazoa</taxon>
        <taxon>Cnidaria</taxon>
        <taxon>Myxozoa</taxon>
        <taxon>Myxosporea</taxon>
        <taxon>Bivalvulida</taxon>
        <taxon>Platysporina</taxon>
        <taxon>Myxobolidae</taxon>
        <taxon>Henneguya</taxon>
    </lineage>
</organism>
<protein>
    <submittedName>
        <fullName evidence="5">Methyltransferase-like protein (Trinotate prediction)</fullName>
    </submittedName>
</protein>
<comment type="similarity">
    <text evidence="1">Belongs to the methyltransferase superfamily. METL family.</text>
</comment>
<keyword evidence="4" id="KW-0812">Transmembrane</keyword>
<keyword evidence="4" id="KW-0472">Membrane</keyword>
<reference evidence="5" key="1">
    <citation type="submission" date="2018-11" db="EMBL/GenBank/DDBJ databases">
        <title>Henneguya salminicola genome and transcriptome.</title>
        <authorList>
            <person name="Yahalomi D."/>
            <person name="Atkinson S.D."/>
            <person name="Neuhof M."/>
            <person name="Chang E.S."/>
            <person name="Philippe H."/>
            <person name="Cartwright P."/>
            <person name="Bartholomew J.L."/>
            <person name="Huchon D."/>
        </authorList>
    </citation>
    <scope>NUCLEOTIDE SEQUENCE</scope>
    <source>
        <strain evidence="5">Hz1</strain>
        <tissue evidence="5">Whole</tissue>
    </source>
</reference>
<name>A0A6G3MKP0_HENSL</name>
<evidence type="ECO:0000313" key="5">
    <source>
        <dbReference type="EMBL" id="NDJ94605.1"/>
    </source>
</evidence>
<dbReference type="GO" id="GO:0032259">
    <property type="term" value="P:methylation"/>
    <property type="evidence" value="ECO:0007669"/>
    <property type="project" value="UniProtKB-KW"/>
</dbReference>
<dbReference type="PANTHER" id="PTHR22809:SF11">
    <property type="entry name" value="TRNA N(3)-METHYLCYTIDINE METHYLTRANSFERASE METTL2"/>
    <property type="match status" value="1"/>
</dbReference>
<keyword evidence="3 5" id="KW-0808">Transferase</keyword>
<evidence type="ECO:0000256" key="2">
    <source>
        <dbReference type="ARBA" id="ARBA00022603"/>
    </source>
</evidence>
<dbReference type="InterPro" id="IPR026113">
    <property type="entry name" value="METTL2/6/8-like"/>
</dbReference>
<dbReference type="PANTHER" id="PTHR22809">
    <property type="entry name" value="METHYLTRANSFERASE-RELATED"/>
    <property type="match status" value="1"/>
</dbReference>